<dbReference type="InterPro" id="IPR018060">
    <property type="entry name" value="HTH_AraC"/>
</dbReference>
<keyword evidence="3" id="KW-0804">Transcription</keyword>
<gene>
    <name evidence="5" type="ORF">FRZ54_02915</name>
</gene>
<keyword evidence="2" id="KW-0238">DNA-binding</keyword>
<dbReference type="InterPro" id="IPR009057">
    <property type="entry name" value="Homeodomain-like_sf"/>
</dbReference>
<dbReference type="Proteomes" id="UP000321479">
    <property type="component" value="Chromosome"/>
</dbReference>
<dbReference type="RefSeq" id="WP_147030156.1">
    <property type="nucleotide sequence ID" value="NZ_CP042436.1"/>
</dbReference>
<keyword evidence="6" id="KW-1185">Reference proteome</keyword>
<sequence length="303" mass="35392">MQKPDRFHHFESISELSRFMQMPEPRHPLVSVIPDHTDFYALRPREQTTYRFGFYTISCKQMEGQLKYGRGHYDFSSGSLLFTAPNQPIAAGPEVSVDKGWALFIHPDLLYGTPLAKRMQDYHFFHYEVNEALHVSEEEKGLLKDCLDKIDRECRQGTDKHTQRLLISNIELLLNYCDRFYDRQFYTRAKINADVVQRFEQLLKDYFAQDTLIDTGLPEVGYFAERLHLSSNYLADLLQKFTGKTTIEHIHLAMIDRAKDLLWGSDATVSEIAYRLGFEHPSHFARVFRAKTGHSPSNYRQLN</sequence>
<reference evidence="5 6" key="1">
    <citation type="journal article" date="2017" name="Curr. Microbiol.">
        <title>Mucilaginibacter ginsenosidivorans sp. nov., Isolated from Soil of Ginseng Field.</title>
        <authorList>
            <person name="Kim M.M."/>
            <person name="Siddiqi M.Z."/>
            <person name="Im W.T."/>
        </authorList>
    </citation>
    <scope>NUCLEOTIDE SEQUENCE [LARGE SCALE GENOMIC DNA]</scope>
    <source>
        <strain evidence="5 6">Gsoil 3017</strain>
    </source>
</reference>
<dbReference type="EMBL" id="CP042436">
    <property type="protein sequence ID" value="QEC61579.1"/>
    <property type="molecule type" value="Genomic_DNA"/>
</dbReference>
<dbReference type="PROSITE" id="PS01124">
    <property type="entry name" value="HTH_ARAC_FAMILY_2"/>
    <property type="match status" value="1"/>
</dbReference>
<feature type="domain" description="HTH araC/xylS-type" evidence="4">
    <location>
        <begin position="197"/>
        <end position="302"/>
    </location>
</feature>
<organism evidence="5 6">
    <name type="scientific">Mucilaginibacter ginsenosidivorans</name>
    <dbReference type="NCBI Taxonomy" id="398053"/>
    <lineage>
        <taxon>Bacteria</taxon>
        <taxon>Pseudomonadati</taxon>
        <taxon>Bacteroidota</taxon>
        <taxon>Sphingobacteriia</taxon>
        <taxon>Sphingobacteriales</taxon>
        <taxon>Sphingobacteriaceae</taxon>
        <taxon>Mucilaginibacter</taxon>
    </lineage>
</organism>
<evidence type="ECO:0000313" key="5">
    <source>
        <dbReference type="EMBL" id="QEC61579.1"/>
    </source>
</evidence>
<proteinExistence type="predicted"/>
<dbReference type="GO" id="GO:0043565">
    <property type="term" value="F:sequence-specific DNA binding"/>
    <property type="evidence" value="ECO:0007669"/>
    <property type="project" value="InterPro"/>
</dbReference>
<dbReference type="PRINTS" id="PR00032">
    <property type="entry name" value="HTHARAC"/>
</dbReference>
<protein>
    <submittedName>
        <fullName evidence="5">AraC family transcriptional regulator</fullName>
    </submittedName>
</protein>
<dbReference type="AlphaFoldDB" id="A0A5B8URJ1"/>
<dbReference type="SMART" id="SM00342">
    <property type="entry name" value="HTH_ARAC"/>
    <property type="match status" value="1"/>
</dbReference>
<dbReference type="GO" id="GO:0003700">
    <property type="term" value="F:DNA-binding transcription factor activity"/>
    <property type="evidence" value="ECO:0007669"/>
    <property type="project" value="InterPro"/>
</dbReference>
<dbReference type="OrthoDB" id="9816214at2"/>
<evidence type="ECO:0000256" key="3">
    <source>
        <dbReference type="ARBA" id="ARBA00023163"/>
    </source>
</evidence>
<dbReference type="PANTHER" id="PTHR43280:SF32">
    <property type="entry name" value="TRANSCRIPTIONAL REGULATORY PROTEIN"/>
    <property type="match status" value="1"/>
</dbReference>
<evidence type="ECO:0000256" key="2">
    <source>
        <dbReference type="ARBA" id="ARBA00023125"/>
    </source>
</evidence>
<name>A0A5B8URJ1_9SPHI</name>
<dbReference type="InterPro" id="IPR020449">
    <property type="entry name" value="Tscrpt_reg_AraC-type_HTH"/>
</dbReference>
<dbReference type="SUPFAM" id="SSF46689">
    <property type="entry name" value="Homeodomain-like"/>
    <property type="match status" value="1"/>
</dbReference>
<dbReference type="PANTHER" id="PTHR43280">
    <property type="entry name" value="ARAC-FAMILY TRANSCRIPTIONAL REGULATOR"/>
    <property type="match status" value="1"/>
</dbReference>
<evidence type="ECO:0000256" key="1">
    <source>
        <dbReference type="ARBA" id="ARBA00023015"/>
    </source>
</evidence>
<keyword evidence="1" id="KW-0805">Transcription regulation</keyword>
<dbReference type="Gene3D" id="1.10.10.60">
    <property type="entry name" value="Homeodomain-like"/>
    <property type="match status" value="1"/>
</dbReference>
<dbReference type="KEGG" id="mgin:FRZ54_02915"/>
<evidence type="ECO:0000313" key="6">
    <source>
        <dbReference type="Proteomes" id="UP000321479"/>
    </source>
</evidence>
<accession>A0A5B8URJ1</accession>
<dbReference type="Pfam" id="PF12833">
    <property type="entry name" value="HTH_18"/>
    <property type="match status" value="1"/>
</dbReference>
<evidence type="ECO:0000259" key="4">
    <source>
        <dbReference type="PROSITE" id="PS01124"/>
    </source>
</evidence>